<evidence type="ECO:0000313" key="1">
    <source>
        <dbReference type="EMBL" id="JAO06566.1"/>
    </source>
</evidence>
<gene>
    <name evidence="1" type="primary">PPUP7696</name>
</gene>
<dbReference type="EMBL" id="GBYX01475109">
    <property type="protein sequence ID" value="JAO06566.1"/>
    <property type="molecule type" value="Transcribed_RNA"/>
</dbReference>
<dbReference type="AlphaFoldDB" id="A0A0S7EMT7"/>
<proteinExistence type="predicted"/>
<name>A0A0S7EMT7_9TELE</name>
<protein>
    <submittedName>
        <fullName evidence="1">PPUP7696</fullName>
    </submittedName>
</protein>
<feature type="non-terminal residue" evidence="1">
    <location>
        <position position="101"/>
    </location>
</feature>
<sequence length="101" mass="11312">MNISQPSMTITETAIISNCICEVLCDFGGSVAEAIAEKDPHRTCKWSPMWPEMTEKELDKVTPVERPKVNFGGRAHGLLLRCYPKHQSFLKMHATLSVLPL</sequence>
<organism evidence="1">
    <name type="scientific">Poeciliopsis prolifica</name>
    <name type="common">blackstripe livebearer</name>
    <dbReference type="NCBI Taxonomy" id="188132"/>
    <lineage>
        <taxon>Eukaryota</taxon>
        <taxon>Metazoa</taxon>
        <taxon>Chordata</taxon>
        <taxon>Craniata</taxon>
        <taxon>Vertebrata</taxon>
        <taxon>Euteleostomi</taxon>
        <taxon>Actinopterygii</taxon>
        <taxon>Neopterygii</taxon>
        <taxon>Teleostei</taxon>
        <taxon>Neoteleostei</taxon>
        <taxon>Acanthomorphata</taxon>
        <taxon>Ovalentaria</taxon>
        <taxon>Atherinomorphae</taxon>
        <taxon>Cyprinodontiformes</taxon>
        <taxon>Poeciliidae</taxon>
        <taxon>Poeciliinae</taxon>
        <taxon>Poeciliopsis</taxon>
    </lineage>
</organism>
<accession>A0A0S7EMT7</accession>
<reference evidence="1" key="1">
    <citation type="submission" date="2014-12" db="EMBL/GenBank/DDBJ databases">
        <title>Parallel Evolution in Life History Adaptation Evident in the Tissue-Specific Poeciliopsis prolifica transcriptome.</title>
        <authorList>
            <person name="Jue N.K."/>
            <person name="Foley R.J."/>
            <person name="Obergfell C."/>
            <person name="Reznick D.N."/>
            <person name="O'Neill R.J."/>
            <person name="O'Neill M.J."/>
        </authorList>
    </citation>
    <scope>NUCLEOTIDE SEQUENCE</scope>
</reference>